<keyword evidence="9 12" id="KW-1133">Transmembrane helix</keyword>
<dbReference type="RefSeq" id="WP_014135540.1">
    <property type="nucleotide sequence ID" value="NC_016109.1"/>
</dbReference>
<dbReference type="AlphaFoldDB" id="E4NAJ3"/>
<evidence type="ECO:0000256" key="10">
    <source>
        <dbReference type="ARBA" id="ARBA00023049"/>
    </source>
</evidence>
<evidence type="ECO:0000313" key="14">
    <source>
        <dbReference type="EMBL" id="BAJ28224.1"/>
    </source>
</evidence>
<evidence type="ECO:0000256" key="5">
    <source>
        <dbReference type="ARBA" id="ARBA00022692"/>
    </source>
</evidence>
<dbReference type="InterPro" id="IPR001915">
    <property type="entry name" value="Peptidase_M48"/>
</dbReference>
<sequence>MSDIDTPAAVAERCPECGGRVAAHERFPTWCPSCEWNLLPPVPPPAGLPARARRRAERREERLRRETRARTEQVFGLVASGESALRHGAAVGAFLLAGLVHLVSLVVLLTGAALLAGWPVASWPLRALGVVALVVAVLLRPRLGRPKRTGRLSRQDAPALYGLVDRVAAELGAPKVDSIVVDGDFNASFGVLGLRRHRQLVIGLPLWTVLERQQRVALLGHELGHCVNGDSRRGLWTGAAVGALAEWRYLTRPGRDNEVHGNFVVAIASFVANLVLGLLHLGVRALTGLMYRLHMRSGQAAEYRADGMAARLTSAADARGMLVALFNEATLETVLVRQRALPARRGGGRAGRAAAAAEPGLWESLAEAARSVPATEVERRIRVSEREVSSVDVSHPPTYLRLRMLATAPPPADRHPLVLDAGQAAAIEAELAPHRARIAARLL</sequence>
<name>E4NAJ3_KITSK</name>
<dbReference type="HOGENOM" id="CLU_053828_0_0_11"/>
<dbReference type="GO" id="GO:0046872">
    <property type="term" value="F:metal ion binding"/>
    <property type="evidence" value="ECO:0007669"/>
    <property type="project" value="UniProtKB-KW"/>
</dbReference>
<proteinExistence type="predicted"/>
<keyword evidence="8" id="KW-0862">Zinc</keyword>
<evidence type="ECO:0000259" key="13">
    <source>
        <dbReference type="Pfam" id="PF01435"/>
    </source>
</evidence>
<dbReference type="InterPro" id="IPR050083">
    <property type="entry name" value="HtpX_protease"/>
</dbReference>
<organism evidence="14 15">
    <name type="scientific">Kitasatospora setae (strain ATCC 33774 / DSM 43861 / JCM 3304 / KCC A-0304 / NBRC 14216 / KM-6054)</name>
    <name type="common">Streptomyces setae</name>
    <dbReference type="NCBI Taxonomy" id="452652"/>
    <lineage>
        <taxon>Bacteria</taxon>
        <taxon>Bacillati</taxon>
        <taxon>Actinomycetota</taxon>
        <taxon>Actinomycetes</taxon>
        <taxon>Kitasatosporales</taxon>
        <taxon>Streptomycetaceae</taxon>
        <taxon>Kitasatospora</taxon>
    </lineage>
</organism>
<dbReference type="Pfam" id="PF01435">
    <property type="entry name" value="Peptidase_M48"/>
    <property type="match status" value="1"/>
</dbReference>
<evidence type="ECO:0000256" key="1">
    <source>
        <dbReference type="ARBA" id="ARBA00001947"/>
    </source>
</evidence>
<evidence type="ECO:0000256" key="11">
    <source>
        <dbReference type="ARBA" id="ARBA00023136"/>
    </source>
</evidence>
<dbReference type="GO" id="GO:0004222">
    <property type="term" value="F:metalloendopeptidase activity"/>
    <property type="evidence" value="ECO:0007669"/>
    <property type="project" value="InterPro"/>
</dbReference>
<dbReference type="Proteomes" id="UP000007076">
    <property type="component" value="Chromosome"/>
</dbReference>
<dbReference type="Gene3D" id="3.30.2010.10">
    <property type="entry name" value="Metalloproteases ('zincins'), catalytic domain"/>
    <property type="match status" value="1"/>
</dbReference>
<keyword evidence="7" id="KW-0378">Hydrolase</keyword>
<keyword evidence="6" id="KW-0479">Metal-binding</keyword>
<dbReference type="PANTHER" id="PTHR43221">
    <property type="entry name" value="PROTEASE HTPX"/>
    <property type="match status" value="1"/>
</dbReference>
<feature type="transmembrane region" description="Helical" evidence="12">
    <location>
        <begin position="263"/>
        <end position="286"/>
    </location>
</feature>
<keyword evidence="10" id="KW-0482">Metalloprotease</keyword>
<dbReference type="GO" id="GO:0006508">
    <property type="term" value="P:proteolysis"/>
    <property type="evidence" value="ECO:0007669"/>
    <property type="project" value="UniProtKB-KW"/>
</dbReference>
<evidence type="ECO:0000256" key="4">
    <source>
        <dbReference type="ARBA" id="ARBA00022670"/>
    </source>
</evidence>
<comment type="subcellular location">
    <subcellularLocation>
        <location evidence="2">Cell membrane</location>
        <topology evidence="2">Multi-pass membrane protein</topology>
    </subcellularLocation>
</comment>
<accession>E4NAJ3</accession>
<keyword evidence="11 12" id="KW-0472">Membrane</keyword>
<evidence type="ECO:0000256" key="7">
    <source>
        <dbReference type="ARBA" id="ARBA00022801"/>
    </source>
</evidence>
<evidence type="ECO:0000256" key="12">
    <source>
        <dbReference type="SAM" id="Phobius"/>
    </source>
</evidence>
<feature type="domain" description="Peptidase M48" evidence="13">
    <location>
        <begin position="160"/>
        <end position="405"/>
    </location>
</feature>
<evidence type="ECO:0000256" key="8">
    <source>
        <dbReference type="ARBA" id="ARBA00022833"/>
    </source>
</evidence>
<dbReference type="KEGG" id="ksk:KSE_24070"/>
<feature type="transmembrane region" description="Helical" evidence="12">
    <location>
        <begin position="121"/>
        <end position="139"/>
    </location>
</feature>
<keyword evidence="3" id="KW-1003">Cell membrane</keyword>
<dbReference type="STRING" id="452652.KSE_24070"/>
<evidence type="ECO:0000256" key="6">
    <source>
        <dbReference type="ARBA" id="ARBA00022723"/>
    </source>
</evidence>
<dbReference type="PANTHER" id="PTHR43221:SF1">
    <property type="entry name" value="PROTEASE HTPX"/>
    <property type="match status" value="1"/>
</dbReference>
<evidence type="ECO:0000256" key="9">
    <source>
        <dbReference type="ARBA" id="ARBA00022989"/>
    </source>
</evidence>
<evidence type="ECO:0000313" key="15">
    <source>
        <dbReference type="Proteomes" id="UP000007076"/>
    </source>
</evidence>
<evidence type="ECO:0000256" key="3">
    <source>
        <dbReference type="ARBA" id="ARBA00022475"/>
    </source>
</evidence>
<keyword evidence="15" id="KW-1185">Reference proteome</keyword>
<evidence type="ECO:0000256" key="2">
    <source>
        <dbReference type="ARBA" id="ARBA00004651"/>
    </source>
</evidence>
<dbReference type="GO" id="GO:0005886">
    <property type="term" value="C:plasma membrane"/>
    <property type="evidence" value="ECO:0007669"/>
    <property type="project" value="UniProtKB-SubCell"/>
</dbReference>
<feature type="transmembrane region" description="Helical" evidence="12">
    <location>
        <begin position="93"/>
        <end position="115"/>
    </location>
</feature>
<reference evidence="14 15" key="1">
    <citation type="journal article" date="2010" name="DNA Res.">
        <title>Genome sequence of Kitasatospora setae NBRC 14216T: an evolutionary snapshot of the family Streptomycetaceae.</title>
        <authorList>
            <person name="Ichikawa N."/>
            <person name="Oguchi A."/>
            <person name="Ikeda H."/>
            <person name="Ishikawa J."/>
            <person name="Kitani S."/>
            <person name="Watanabe Y."/>
            <person name="Nakamura S."/>
            <person name="Katano Y."/>
            <person name="Kishi E."/>
            <person name="Sasagawa M."/>
            <person name="Ankai A."/>
            <person name="Fukui S."/>
            <person name="Hashimoto Y."/>
            <person name="Kamata S."/>
            <person name="Otoguro M."/>
            <person name="Tanikawa S."/>
            <person name="Nihira T."/>
            <person name="Horinouchi S."/>
            <person name="Ohnishi Y."/>
            <person name="Hayakawa M."/>
            <person name="Kuzuyama T."/>
            <person name="Arisawa A."/>
            <person name="Nomoto F."/>
            <person name="Miura H."/>
            <person name="Takahashi Y."/>
            <person name="Fujita N."/>
        </authorList>
    </citation>
    <scope>NUCLEOTIDE SEQUENCE [LARGE SCALE GENOMIC DNA]</scope>
    <source>
        <strain evidence="15">ATCC 33774 / DSM 43861 / JCM 3304 / KCC A-0304 / NBRC 14216 / KM-6054</strain>
    </source>
</reference>
<protein>
    <recommendedName>
        <fullName evidence="13">Peptidase M48 domain-containing protein</fullName>
    </recommendedName>
</protein>
<dbReference type="EMBL" id="AP010968">
    <property type="protein sequence ID" value="BAJ28224.1"/>
    <property type="molecule type" value="Genomic_DNA"/>
</dbReference>
<gene>
    <name evidence="14" type="ordered locus">KSE_24070</name>
</gene>
<keyword evidence="5 12" id="KW-0812">Transmembrane</keyword>
<keyword evidence="4" id="KW-0645">Protease</keyword>
<dbReference type="CDD" id="cd07328">
    <property type="entry name" value="M48_Ste24p_like"/>
    <property type="match status" value="1"/>
</dbReference>
<comment type="cofactor">
    <cofactor evidence="1">
        <name>Zn(2+)</name>
        <dbReference type="ChEBI" id="CHEBI:29105"/>
    </cofactor>
</comment>
<dbReference type="PATRIC" id="fig|452652.3.peg.2415"/>
<dbReference type="eggNOG" id="COG0501">
    <property type="taxonomic scope" value="Bacteria"/>
</dbReference>